<reference evidence="2 3" key="1">
    <citation type="submission" date="2019-02" db="EMBL/GenBank/DDBJ databases">
        <title>Deep-cultivation of Planctomycetes and their phenomic and genomic characterization uncovers novel biology.</title>
        <authorList>
            <person name="Wiegand S."/>
            <person name="Jogler M."/>
            <person name="Boedeker C."/>
            <person name="Pinto D."/>
            <person name="Vollmers J."/>
            <person name="Rivas-Marin E."/>
            <person name="Kohn T."/>
            <person name="Peeters S.H."/>
            <person name="Heuer A."/>
            <person name="Rast P."/>
            <person name="Oberbeckmann S."/>
            <person name="Bunk B."/>
            <person name="Jeske O."/>
            <person name="Meyerdierks A."/>
            <person name="Storesund J.E."/>
            <person name="Kallscheuer N."/>
            <person name="Luecker S."/>
            <person name="Lage O.M."/>
            <person name="Pohl T."/>
            <person name="Merkel B.J."/>
            <person name="Hornburger P."/>
            <person name="Mueller R.-W."/>
            <person name="Bruemmer F."/>
            <person name="Labrenz M."/>
            <person name="Spormann A.M."/>
            <person name="Op den Camp H."/>
            <person name="Overmann J."/>
            <person name="Amann R."/>
            <person name="Jetten M.S.M."/>
            <person name="Mascher T."/>
            <person name="Medema M.H."/>
            <person name="Devos D.P."/>
            <person name="Kaster A.-K."/>
            <person name="Ovreas L."/>
            <person name="Rohde M."/>
            <person name="Galperin M.Y."/>
            <person name="Jogler C."/>
        </authorList>
    </citation>
    <scope>NUCLEOTIDE SEQUENCE [LARGE SCALE GENOMIC DNA]</scope>
    <source>
        <strain evidence="2 3">Poly30</strain>
    </source>
</reference>
<dbReference type="Proteomes" id="UP000320390">
    <property type="component" value="Chromosome"/>
</dbReference>
<evidence type="ECO:0000313" key="3">
    <source>
        <dbReference type="Proteomes" id="UP000320390"/>
    </source>
</evidence>
<proteinExistence type="predicted"/>
<sequence>MNDLVFETSGLMLELCPERAAFVPERAEILLADVHLGKAAAFRRAGKPLPRGTTRAELARIDALVQRKRAARVTFLGDLFHAEVEVDSPTARVFREWLNARVDTLEITLVRGNHDRHARELIADLPLVSLPEPHAPPGSAVDYRHHPGGERPWVAGHVHPGVRLGDGADAMRLPVFWEQAGAGLILPAFGRFTGLQIVEGGPLDRFAAATPTGVVALPASRTSSGSKRY</sequence>
<dbReference type="Gene3D" id="3.60.21.10">
    <property type="match status" value="1"/>
</dbReference>
<dbReference type="NCBIfam" id="TIGR04123">
    <property type="entry name" value="P_estr_lig_assc"/>
    <property type="match status" value="1"/>
</dbReference>
<dbReference type="Pfam" id="PF00149">
    <property type="entry name" value="Metallophos"/>
    <property type="match status" value="1"/>
</dbReference>
<dbReference type="EMBL" id="CP036434">
    <property type="protein sequence ID" value="QDV05621.1"/>
    <property type="molecule type" value="Genomic_DNA"/>
</dbReference>
<accession>A0A518ENG2</accession>
<dbReference type="InterPro" id="IPR029052">
    <property type="entry name" value="Metallo-depent_PP-like"/>
</dbReference>
<feature type="domain" description="Calcineurin-like phosphoesterase" evidence="1">
    <location>
        <begin position="30"/>
        <end position="120"/>
    </location>
</feature>
<gene>
    <name evidence="2" type="ORF">Poly30_11200</name>
</gene>
<evidence type="ECO:0000313" key="2">
    <source>
        <dbReference type="EMBL" id="QDV05621.1"/>
    </source>
</evidence>
<dbReference type="InterPro" id="IPR026336">
    <property type="entry name" value="PdeM-like"/>
</dbReference>
<organism evidence="2 3">
    <name type="scientific">Saltatorellus ferox</name>
    <dbReference type="NCBI Taxonomy" id="2528018"/>
    <lineage>
        <taxon>Bacteria</taxon>
        <taxon>Pseudomonadati</taxon>
        <taxon>Planctomycetota</taxon>
        <taxon>Planctomycetia</taxon>
        <taxon>Planctomycetia incertae sedis</taxon>
        <taxon>Saltatorellus</taxon>
    </lineage>
</organism>
<dbReference type="PANTHER" id="PTHR39323">
    <property type="entry name" value="BLR1149 PROTEIN"/>
    <property type="match status" value="1"/>
</dbReference>
<evidence type="ECO:0000259" key="1">
    <source>
        <dbReference type="Pfam" id="PF00149"/>
    </source>
</evidence>
<name>A0A518ENG2_9BACT</name>
<dbReference type="SUPFAM" id="SSF56300">
    <property type="entry name" value="Metallo-dependent phosphatases"/>
    <property type="match status" value="1"/>
</dbReference>
<dbReference type="OrthoDB" id="9795838at2"/>
<dbReference type="AlphaFoldDB" id="A0A518ENG2"/>
<keyword evidence="3" id="KW-1185">Reference proteome</keyword>
<dbReference type="InterPro" id="IPR004843">
    <property type="entry name" value="Calcineurin-like_PHP"/>
</dbReference>
<dbReference type="GO" id="GO:0016787">
    <property type="term" value="F:hydrolase activity"/>
    <property type="evidence" value="ECO:0007669"/>
    <property type="project" value="InterPro"/>
</dbReference>
<protein>
    <recommendedName>
        <fullName evidence="1">Calcineurin-like phosphoesterase domain-containing protein</fullName>
    </recommendedName>
</protein>
<dbReference type="PANTHER" id="PTHR39323:SF1">
    <property type="entry name" value="BLR1149 PROTEIN"/>
    <property type="match status" value="1"/>
</dbReference>
<dbReference type="RefSeq" id="WP_145195075.1">
    <property type="nucleotide sequence ID" value="NZ_CP036434.1"/>
</dbReference>